<dbReference type="InterPro" id="IPR013094">
    <property type="entry name" value="AB_hydrolase_3"/>
</dbReference>
<evidence type="ECO:0000313" key="4">
    <source>
        <dbReference type="Proteomes" id="UP000640335"/>
    </source>
</evidence>
<feature type="domain" description="Alpha/beta hydrolase fold-3" evidence="2">
    <location>
        <begin position="33"/>
        <end position="236"/>
    </location>
</feature>
<dbReference type="Proteomes" id="UP000640335">
    <property type="component" value="Unassembled WGS sequence"/>
</dbReference>
<dbReference type="GO" id="GO:0016787">
    <property type="term" value="F:hydrolase activity"/>
    <property type="evidence" value="ECO:0007669"/>
    <property type="project" value="UniProtKB-KW"/>
</dbReference>
<evidence type="ECO:0000259" key="2">
    <source>
        <dbReference type="Pfam" id="PF07859"/>
    </source>
</evidence>
<dbReference type="PANTHER" id="PTHR48081">
    <property type="entry name" value="AB HYDROLASE SUPERFAMILY PROTEIN C4A8.06C"/>
    <property type="match status" value="1"/>
</dbReference>
<dbReference type="PANTHER" id="PTHR48081:SF3">
    <property type="entry name" value="ALPHA_BETA HYDROLASE FOLD-3 DOMAIN-CONTAINING PROTEIN"/>
    <property type="match status" value="1"/>
</dbReference>
<organism evidence="3 4">
    <name type="scientific">Clostridium gallinarum</name>
    <dbReference type="NCBI Taxonomy" id="2762246"/>
    <lineage>
        <taxon>Bacteria</taxon>
        <taxon>Bacillati</taxon>
        <taxon>Bacillota</taxon>
        <taxon>Clostridia</taxon>
        <taxon>Eubacteriales</taxon>
        <taxon>Clostridiaceae</taxon>
        <taxon>Clostridium</taxon>
    </lineage>
</organism>
<gene>
    <name evidence="3" type="ORF">H9660_05600</name>
</gene>
<dbReference type="Gene3D" id="3.40.50.1820">
    <property type="entry name" value="alpha/beta hydrolase"/>
    <property type="match status" value="1"/>
</dbReference>
<dbReference type="EMBL" id="JACSQZ010000013">
    <property type="protein sequence ID" value="MBD7914614.1"/>
    <property type="molecule type" value="Genomic_DNA"/>
</dbReference>
<reference evidence="3 4" key="1">
    <citation type="submission" date="2020-08" db="EMBL/GenBank/DDBJ databases">
        <title>A Genomic Blueprint of the Chicken Gut Microbiome.</title>
        <authorList>
            <person name="Gilroy R."/>
            <person name="Ravi A."/>
            <person name="Getino M."/>
            <person name="Pursley I."/>
            <person name="Horton D.L."/>
            <person name="Alikhan N.-F."/>
            <person name="Baker D."/>
            <person name="Gharbi K."/>
            <person name="Hall N."/>
            <person name="Watson M."/>
            <person name="Adriaenssens E.M."/>
            <person name="Foster-Nyarko E."/>
            <person name="Jarju S."/>
            <person name="Secka A."/>
            <person name="Antonio M."/>
            <person name="Oren A."/>
            <person name="Chaudhuri R."/>
            <person name="La Ragione R.M."/>
            <person name="Hildebrand F."/>
            <person name="Pallen M.J."/>
        </authorList>
    </citation>
    <scope>NUCLEOTIDE SEQUENCE [LARGE SCALE GENOMIC DNA]</scope>
    <source>
        <strain evidence="3 4">Sa3CUN1</strain>
    </source>
</reference>
<keyword evidence="1 3" id="KW-0378">Hydrolase</keyword>
<dbReference type="RefSeq" id="WP_191749375.1">
    <property type="nucleotide sequence ID" value="NZ_JACSQZ010000013.1"/>
</dbReference>
<evidence type="ECO:0000256" key="1">
    <source>
        <dbReference type="ARBA" id="ARBA00022801"/>
    </source>
</evidence>
<keyword evidence="4" id="KW-1185">Reference proteome</keyword>
<accession>A0ABR8Q2G4</accession>
<comment type="caution">
    <text evidence="3">The sequence shown here is derived from an EMBL/GenBank/DDBJ whole genome shotgun (WGS) entry which is preliminary data.</text>
</comment>
<dbReference type="SUPFAM" id="SSF53474">
    <property type="entry name" value="alpha/beta-Hydrolases"/>
    <property type="match status" value="1"/>
</dbReference>
<sequence length="291" mass="33627">MINETNIIFNTKDNIKLNMTLYKCKKGRKNITILYFHGGGLLYGVRDDLPKLYIDKFLDSGYDLLLLDYPLAPESNIDVILDSALDEVCYFLDNYSTLFNLSNNEFILFGRSAGAYLSLMICNMLIKNNKKIPLALISLYGYTRLDEVEFTTPNKYYLKLPKVSDENFNNIISTHPITYGPMNKRFSLYIKVRQDGNWIKVLLNKDSLRDLDNYSINENDLKGFPPTFLAAATSDPDVPYRISKKISKTIPNSRLITIYDEVHDFDRDINNKSGKDTYNKLINWLNTEIIK</sequence>
<dbReference type="InterPro" id="IPR050300">
    <property type="entry name" value="GDXG_lipolytic_enzyme"/>
</dbReference>
<evidence type="ECO:0000313" key="3">
    <source>
        <dbReference type="EMBL" id="MBD7914614.1"/>
    </source>
</evidence>
<proteinExistence type="predicted"/>
<dbReference type="Pfam" id="PF07859">
    <property type="entry name" value="Abhydrolase_3"/>
    <property type="match status" value="1"/>
</dbReference>
<name>A0ABR8Q2G4_9CLOT</name>
<protein>
    <submittedName>
        <fullName evidence="3">Alpha/beta hydrolase fold domain-containing protein</fullName>
    </submittedName>
</protein>
<dbReference type="InterPro" id="IPR029058">
    <property type="entry name" value="AB_hydrolase_fold"/>
</dbReference>